<gene>
    <name evidence="2" type="ORF">E5J99_07735</name>
</gene>
<sequence length="85" mass="9922">MLNNSTTEERLNRKSPQRLVQYFTLAMAVIYTGLGVLLWLPMANIVSLPTTTRRILGAVFVFYGIIRFVRTYRQHFQRNNSNDAR</sequence>
<keyword evidence="1" id="KW-1133">Transmembrane helix</keyword>
<evidence type="ECO:0000313" key="3">
    <source>
        <dbReference type="Proteomes" id="UP000297739"/>
    </source>
</evidence>
<accession>A0A4Z0PMI0</accession>
<proteinExistence type="predicted"/>
<keyword evidence="3" id="KW-1185">Reference proteome</keyword>
<protein>
    <submittedName>
        <fullName evidence="2">Uncharacterized protein</fullName>
    </submittedName>
</protein>
<keyword evidence="1" id="KW-0812">Transmembrane</keyword>
<dbReference type="OrthoDB" id="853311at2"/>
<dbReference type="EMBL" id="SRLD01000012">
    <property type="protein sequence ID" value="TGE17154.1"/>
    <property type="molecule type" value="Genomic_DNA"/>
</dbReference>
<feature type="transmembrane region" description="Helical" evidence="1">
    <location>
        <begin position="52"/>
        <end position="69"/>
    </location>
</feature>
<dbReference type="RefSeq" id="WP_135497146.1">
    <property type="nucleotide sequence ID" value="NZ_SRLD01000012.1"/>
</dbReference>
<comment type="caution">
    <text evidence="2">The sequence shown here is derived from an EMBL/GenBank/DDBJ whole genome shotgun (WGS) entry which is preliminary data.</text>
</comment>
<feature type="transmembrane region" description="Helical" evidence="1">
    <location>
        <begin position="20"/>
        <end position="40"/>
    </location>
</feature>
<name>A0A4Z0PMI0_9BACT</name>
<reference evidence="2 3" key="1">
    <citation type="submission" date="2019-04" db="EMBL/GenBank/DDBJ databases">
        <authorList>
            <person name="Feng G."/>
            <person name="Zhang J."/>
            <person name="Zhu H."/>
        </authorList>
    </citation>
    <scope>NUCLEOTIDE SEQUENCE [LARGE SCALE GENOMIC DNA]</scope>
    <source>
        <strain evidence="2 3">JCM 17223</strain>
    </source>
</reference>
<keyword evidence="1" id="KW-0472">Membrane</keyword>
<dbReference type="AlphaFoldDB" id="A0A4Z0PMI0"/>
<evidence type="ECO:0000313" key="2">
    <source>
        <dbReference type="EMBL" id="TGE17154.1"/>
    </source>
</evidence>
<organism evidence="2 3">
    <name type="scientific">Hymenobacter elongatus</name>
    <dbReference type="NCBI Taxonomy" id="877208"/>
    <lineage>
        <taxon>Bacteria</taxon>
        <taxon>Pseudomonadati</taxon>
        <taxon>Bacteroidota</taxon>
        <taxon>Cytophagia</taxon>
        <taxon>Cytophagales</taxon>
        <taxon>Hymenobacteraceae</taxon>
        <taxon>Hymenobacter</taxon>
    </lineage>
</organism>
<evidence type="ECO:0000256" key="1">
    <source>
        <dbReference type="SAM" id="Phobius"/>
    </source>
</evidence>
<dbReference type="Proteomes" id="UP000297739">
    <property type="component" value="Unassembled WGS sequence"/>
</dbReference>